<keyword evidence="5" id="KW-0411">Iron-sulfur</keyword>
<dbReference type="Gene3D" id="3.50.50.60">
    <property type="entry name" value="FAD/NAD(P)-binding domain"/>
    <property type="match status" value="1"/>
</dbReference>
<dbReference type="Proteomes" id="UP000502508">
    <property type="component" value="Chromosome"/>
</dbReference>
<dbReference type="InterPro" id="IPR036188">
    <property type="entry name" value="FAD/NAD-bd_sf"/>
</dbReference>
<dbReference type="InterPro" id="IPR039650">
    <property type="entry name" value="HdrA-like"/>
</dbReference>
<evidence type="ECO:0000256" key="2">
    <source>
        <dbReference type="ARBA" id="ARBA00022723"/>
    </source>
</evidence>
<proteinExistence type="predicted"/>
<evidence type="ECO:0000256" key="3">
    <source>
        <dbReference type="ARBA" id="ARBA00023002"/>
    </source>
</evidence>
<keyword evidence="1" id="KW-0004">4Fe-4S</keyword>
<evidence type="ECO:0000313" key="7">
    <source>
        <dbReference type="Proteomes" id="UP000502508"/>
    </source>
</evidence>
<reference evidence="6 7" key="2">
    <citation type="submission" date="2020-03" db="EMBL/GenBank/DDBJ databases">
        <authorList>
            <person name="Ichikawa N."/>
            <person name="Kimura A."/>
            <person name="Kitahashi Y."/>
            <person name="Uohara A."/>
        </authorList>
    </citation>
    <scope>NUCLEOTIDE SEQUENCE [LARGE SCALE GENOMIC DNA]</scope>
    <source>
        <strain evidence="6 7">NBRC 107702</strain>
    </source>
</reference>
<organism evidence="6 7">
    <name type="scientific">Phytohabitans flavus</name>
    <dbReference type="NCBI Taxonomy" id="1076124"/>
    <lineage>
        <taxon>Bacteria</taxon>
        <taxon>Bacillati</taxon>
        <taxon>Actinomycetota</taxon>
        <taxon>Actinomycetes</taxon>
        <taxon>Micromonosporales</taxon>
        <taxon>Micromonosporaceae</taxon>
    </lineage>
</organism>
<reference evidence="6 7" key="1">
    <citation type="submission" date="2020-03" db="EMBL/GenBank/DDBJ databases">
        <title>Whole genome shotgun sequence of Phytohabitans flavus NBRC 107702.</title>
        <authorList>
            <person name="Komaki H."/>
            <person name="Tamura T."/>
        </authorList>
    </citation>
    <scope>NUCLEOTIDE SEQUENCE [LARGE SCALE GENOMIC DNA]</scope>
    <source>
        <strain evidence="6 7">NBRC 107702</strain>
    </source>
</reference>
<evidence type="ECO:0000256" key="1">
    <source>
        <dbReference type="ARBA" id="ARBA00022485"/>
    </source>
</evidence>
<sequence length="447" mass="47100">MSGSTHVITADVVVVGAGSAGASAAIAAGRAGADVLLVENNGFLGGTSTAVLDTFYGFFTPGSPTRKVVGGIGDDVLAGLRALGPVVSRPNTFGAGTGITYHPDHLKVVWERLASAAGVRALLHAKLFAARAGGGEVRAATVATKQGAYEVRAKVFVDASGDADLCHHAGIGYELAGAEAPAQTLTTTFKMVNVDLARRIATPRAEIKRLMREAAASGEYRLPRLEGSDHITPVDGMTATIMTRLPSYETRGSTVVNATDPLLLSAREIEGREQALEYVRFLRDRVPGYESASLASFSSQIGVRETRRVYGDYRLDREDVLGAVEFEDQIGLCGAPIEDHREGTDTAWEYIPGGGTVGIPYRTLLPRDATNVLVAGRCFSATHDAQASVRSMAQCMAMGHAAGLAAASAVAHGDVRKVDVARLRDQLREQGAIVRHGDATIHEGHRS</sequence>
<keyword evidence="3" id="KW-0560">Oxidoreductase</keyword>
<dbReference type="GO" id="GO:0046872">
    <property type="term" value="F:metal ion binding"/>
    <property type="evidence" value="ECO:0007669"/>
    <property type="project" value="UniProtKB-KW"/>
</dbReference>
<protein>
    <submittedName>
        <fullName evidence="6">Membrane protein</fullName>
    </submittedName>
</protein>
<evidence type="ECO:0000256" key="5">
    <source>
        <dbReference type="ARBA" id="ARBA00023014"/>
    </source>
</evidence>
<dbReference type="GO" id="GO:0016491">
    <property type="term" value="F:oxidoreductase activity"/>
    <property type="evidence" value="ECO:0007669"/>
    <property type="project" value="UniProtKB-KW"/>
</dbReference>
<evidence type="ECO:0000256" key="4">
    <source>
        <dbReference type="ARBA" id="ARBA00023004"/>
    </source>
</evidence>
<keyword evidence="2" id="KW-0479">Metal-binding</keyword>
<dbReference type="PANTHER" id="PTHR43498">
    <property type="entry name" value="FERREDOXIN:COB-COM HETERODISULFIDE REDUCTASE SUBUNIT A"/>
    <property type="match status" value="1"/>
</dbReference>
<gene>
    <name evidence="6" type="ORF">Pflav_028910</name>
</gene>
<dbReference type="KEGG" id="pfla:Pflav_028910"/>
<evidence type="ECO:0000313" key="6">
    <source>
        <dbReference type="EMBL" id="BCB76481.1"/>
    </source>
</evidence>
<dbReference type="PANTHER" id="PTHR43498:SF1">
    <property type="entry name" value="COB--COM HETERODISULFIDE REDUCTASE IRON-SULFUR SUBUNIT A"/>
    <property type="match status" value="1"/>
</dbReference>
<dbReference type="AlphaFoldDB" id="A0A6F8XRV8"/>
<keyword evidence="7" id="KW-1185">Reference proteome</keyword>
<dbReference type="Pfam" id="PF12831">
    <property type="entry name" value="FAD_oxidored"/>
    <property type="match status" value="1"/>
</dbReference>
<dbReference type="RefSeq" id="WP_173036516.1">
    <property type="nucleotide sequence ID" value="NZ_AP022870.1"/>
</dbReference>
<name>A0A6F8XRV8_9ACTN</name>
<keyword evidence="4" id="KW-0408">Iron</keyword>
<dbReference type="SUPFAM" id="SSF51905">
    <property type="entry name" value="FAD/NAD(P)-binding domain"/>
    <property type="match status" value="1"/>
</dbReference>
<accession>A0A6F8XRV8</accession>
<dbReference type="GO" id="GO:0051539">
    <property type="term" value="F:4 iron, 4 sulfur cluster binding"/>
    <property type="evidence" value="ECO:0007669"/>
    <property type="project" value="UniProtKB-KW"/>
</dbReference>
<dbReference type="EMBL" id="AP022870">
    <property type="protein sequence ID" value="BCB76481.1"/>
    <property type="molecule type" value="Genomic_DNA"/>
</dbReference>